<accession>A0ABP9G4I7</accession>
<protein>
    <recommendedName>
        <fullName evidence="2">SusE outer membrane protein domain-containing protein</fullName>
    </recommendedName>
</protein>
<organism evidence="3 4">
    <name type="scientific">Mucilaginibacter defluvii</name>
    <dbReference type="NCBI Taxonomy" id="1196019"/>
    <lineage>
        <taxon>Bacteria</taxon>
        <taxon>Pseudomonadati</taxon>
        <taxon>Bacteroidota</taxon>
        <taxon>Sphingobacteriia</taxon>
        <taxon>Sphingobacteriales</taxon>
        <taxon>Sphingobacteriaceae</taxon>
        <taxon>Mucilaginibacter</taxon>
    </lineage>
</organism>
<evidence type="ECO:0000259" key="2">
    <source>
        <dbReference type="Pfam" id="PF14292"/>
    </source>
</evidence>
<proteinExistence type="predicted"/>
<dbReference type="Pfam" id="PF14292">
    <property type="entry name" value="SusE"/>
    <property type="match status" value="1"/>
</dbReference>
<dbReference type="InterPro" id="IPR025970">
    <property type="entry name" value="SusE"/>
</dbReference>
<feature type="region of interest" description="Disordered" evidence="1">
    <location>
        <begin position="309"/>
        <end position="329"/>
    </location>
</feature>
<feature type="domain" description="SusE outer membrane protein" evidence="2">
    <location>
        <begin position="23"/>
        <end position="129"/>
    </location>
</feature>
<keyword evidence="4" id="KW-1185">Reference proteome</keyword>
<name>A0ABP9G4I7_9SPHI</name>
<sequence>MKKNIFCIILAGIVATIFSGCKKDKELSHTNVTAVQALYFPENDKFVKLDGTGTVTFEWQQAKAEDNGYVSYEVAFAKEDGDFTKPIYAMASGRNGFDNTLVMTFSDLNRVATLAGIKPAEKGKLKWTVIASKGINPKIPTVSNVIEVERPDSFVTPNDLFITGAATEGGADLANARHFKNLGNGKFEIFTKLKDGDYQFASANKGTPSLFSINASGKLAENGSTAFAGEKVVRLVLDFGTREAQMTEITALGLWFSPEGKILFDLPYVGNGTWLANDKPIVFRQESWGRDERYKFRFTVKDAAGQSSTEYYGSKNKDNNRPDASSPASYYEMVPVDNSQYDYSFKFTSGADNHNADVKVDFSGATYTHSVTVK</sequence>
<dbReference type="PROSITE" id="PS51257">
    <property type="entry name" value="PROKAR_LIPOPROTEIN"/>
    <property type="match status" value="1"/>
</dbReference>
<evidence type="ECO:0000313" key="3">
    <source>
        <dbReference type="EMBL" id="GAA4928089.1"/>
    </source>
</evidence>
<evidence type="ECO:0000256" key="1">
    <source>
        <dbReference type="SAM" id="MobiDB-lite"/>
    </source>
</evidence>
<dbReference type="EMBL" id="BAABJI010000004">
    <property type="protein sequence ID" value="GAA4928089.1"/>
    <property type="molecule type" value="Genomic_DNA"/>
</dbReference>
<comment type="caution">
    <text evidence="3">The sequence shown here is derived from an EMBL/GenBank/DDBJ whole genome shotgun (WGS) entry which is preliminary data.</text>
</comment>
<dbReference type="Proteomes" id="UP001501436">
    <property type="component" value="Unassembled WGS sequence"/>
</dbReference>
<evidence type="ECO:0000313" key="4">
    <source>
        <dbReference type="Proteomes" id="UP001501436"/>
    </source>
</evidence>
<dbReference type="RefSeq" id="WP_345333489.1">
    <property type="nucleotide sequence ID" value="NZ_BAABJI010000004.1"/>
</dbReference>
<gene>
    <name evidence="3" type="ORF">GCM10023313_35870</name>
</gene>
<reference evidence="4" key="1">
    <citation type="journal article" date="2019" name="Int. J. Syst. Evol. Microbiol.">
        <title>The Global Catalogue of Microorganisms (GCM) 10K type strain sequencing project: providing services to taxonomists for standard genome sequencing and annotation.</title>
        <authorList>
            <consortium name="The Broad Institute Genomics Platform"/>
            <consortium name="The Broad Institute Genome Sequencing Center for Infectious Disease"/>
            <person name="Wu L."/>
            <person name="Ma J."/>
        </authorList>
    </citation>
    <scope>NUCLEOTIDE SEQUENCE [LARGE SCALE GENOMIC DNA]</scope>
    <source>
        <strain evidence="4">JCM 18283</strain>
    </source>
</reference>